<evidence type="ECO:0000259" key="19">
    <source>
        <dbReference type="PROSITE" id="PS51483"/>
    </source>
</evidence>
<dbReference type="InterPro" id="IPR041616">
    <property type="entry name" value="PheRS_beta_core"/>
</dbReference>
<dbReference type="PROSITE" id="PS51447">
    <property type="entry name" value="FDX_ACB"/>
    <property type="match status" value="1"/>
</dbReference>
<evidence type="ECO:0000256" key="3">
    <source>
        <dbReference type="ARBA" id="ARBA00011209"/>
    </source>
</evidence>
<protein>
    <recommendedName>
        <fullName evidence="15">Phenylalanine--tRNA ligase beta subunit</fullName>
        <ecNumber evidence="15">6.1.1.20</ecNumber>
    </recommendedName>
    <alternativeName>
        <fullName evidence="15">Phenylalanyl-tRNA synthetase beta subunit</fullName>
        <shortName evidence="15">PheRS</shortName>
    </alternativeName>
</protein>
<dbReference type="PANTHER" id="PTHR10947:SF0">
    <property type="entry name" value="PHENYLALANINE--TRNA LIGASE BETA SUBUNIT"/>
    <property type="match status" value="1"/>
</dbReference>
<dbReference type="AlphaFoldDB" id="A0A7Z7PQ85"/>
<dbReference type="Pfam" id="PF01588">
    <property type="entry name" value="tRNA_bind"/>
    <property type="match status" value="1"/>
</dbReference>
<comment type="cofactor">
    <cofactor evidence="15">
        <name>Mg(2+)</name>
        <dbReference type="ChEBI" id="CHEBI:18420"/>
    </cofactor>
    <text evidence="15">Binds 2 magnesium ions per tetramer.</text>
</comment>
<keyword evidence="5 16" id="KW-0820">tRNA-binding</keyword>
<evidence type="ECO:0000256" key="7">
    <source>
        <dbReference type="ARBA" id="ARBA00022723"/>
    </source>
</evidence>
<dbReference type="InterPro" id="IPR005121">
    <property type="entry name" value="Fdx_antiC-bd"/>
</dbReference>
<keyword evidence="8 15" id="KW-0547">Nucleotide-binding</keyword>
<feature type="domain" description="FDX-ACB" evidence="18">
    <location>
        <begin position="695"/>
        <end position="788"/>
    </location>
</feature>
<dbReference type="Gene3D" id="2.40.50.140">
    <property type="entry name" value="Nucleic acid-binding proteins"/>
    <property type="match status" value="1"/>
</dbReference>
<dbReference type="SMART" id="SM00896">
    <property type="entry name" value="FDX-ACB"/>
    <property type="match status" value="1"/>
</dbReference>
<evidence type="ECO:0000256" key="13">
    <source>
        <dbReference type="ARBA" id="ARBA00023146"/>
    </source>
</evidence>
<reference evidence="20 21" key="1">
    <citation type="submission" date="2017-01" db="EMBL/GenBank/DDBJ databases">
        <authorList>
            <person name="Erauso G."/>
        </authorList>
    </citation>
    <scope>NUCLEOTIDE SEQUENCE [LARGE SCALE GENOMIC DNA]</scope>
    <source>
        <strain evidence="20">MESINF1</strain>
    </source>
</reference>
<dbReference type="GO" id="GO:0005524">
    <property type="term" value="F:ATP binding"/>
    <property type="evidence" value="ECO:0007669"/>
    <property type="project" value="UniProtKB-UniRule"/>
</dbReference>
<keyword evidence="4 15" id="KW-0963">Cytoplasm</keyword>
<dbReference type="Gene3D" id="3.30.70.380">
    <property type="entry name" value="Ferrodoxin-fold anticodon-binding domain"/>
    <property type="match status" value="1"/>
</dbReference>
<dbReference type="Pfam" id="PF03147">
    <property type="entry name" value="FDX-ACB"/>
    <property type="match status" value="1"/>
</dbReference>
<evidence type="ECO:0000313" key="20">
    <source>
        <dbReference type="EMBL" id="SSC13870.1"/>
    </source>
</evidence>
<dbReference type="Proteomes" id="UP000250796">
    <property type="component" value="Chromosome MESINF"/>
</dbReference>
<dbReference type="SUPFAM" id="SSF46955">
    <property type="entry name" value="Putative DNA-binding domain"/>
    <property type="match status" value="1"/>
</dbReference>
<dbReference type="EMBL" id="LS974202">
    <property type="protein sequence ID" value="SSC13870.1"/>
    <property type="molecule type" value="Genomic_DNA"/>
</dbReference>
<evidence type="ECO:0000256" key="11">
    <source>
        <dbReference type="ARBA" id="ARBA00022884"/>
    </source>
</evidence>
<evidence type="ECO:0000256" key="4">
    <source>
        <dbReference type="ARBA" id="ARBA00022490"/>
    </source>
</evidence>
<evidence type="ECO:0000256" key="14">
    <source>
        <dbReference type="ARBA" id="ARBA00049255"/>
    </source>
</evidence>
<dbReference type="HAMAP" id="MF_00283">
    <property type="entry name" value="Phe_tRNA_synth_beta1"/>
    <property type="match status" value="1"/>
</dbReference>
<dbReference type="GO" id="GO:0000049">
    <property type="term" value="F:tRNA binding"/>
    <property type="evidence" value="ECO:0007669"/>
    <property type="project" value="UniProtKB-UniRule"/>
</dbReference>
<comment type="catalytic activity">
    <reaction evidence="14 15">
        <text>tRNA(Phe) + L-phenylalanine + ATP = L-phenylalanyl-tRNA(Phe) + AMP + diphosphate + H(+)</text>
        <dbReference type="Rhea" id="RHEA:19413"/>
        <dbReference type="Rhea" id="RHEA-COMP:9668"/>
        <dbReference type="Rhea" id="RHEA-COMP:9699"/>
        <dbReference type="ChEBI" id="CHEBI:15378"/>
        <dbReference type="ChEBI" id="CHEBI:30616"/>
        <dbReference type="ChEBI" id="CHEBI:33019"/>
        <dbReference type="ChEBI" id="CHEBI:58095"/>
        <dbReference type="ChEBI" id="CHEBI:78442"/>
        <dbReference type="ChEBI" id="CHEBI:78531"/>
        <dbReference type="ChEBI" id="CHEBI:456215"/>
        <dbReference type="EC" id="6.1.1.20"/>
    </reaction>
</comment>
<dbReference type="InterPro" id="IPR036690">
    <property type="entry name" value="Fdx_antiC-bd_sf"/>
</dbReference>
<dbReference type="InterPro" id="IPR012340">
    <property type="entry name" value="NA-bd_OB-fold"/>
</dbReference>
<dbReference type="GO" id="GO:0000287">
    <property type="term" value="F:magnesium ion binding"/>
    <property type="evidence" value="ECO:0007669"/>
    <property type="project" value="UniProtKB-UniRule"/>
</dbReference>
<evidence type="ECO:0000256" key="9">
    <source>
        <dbReference type="ARBA" id="ARBA00022840"/>
    </source>
</evidence>
<dbReference type="Pfam" id="PF03484">
    <property type="entry name" value="B5"/>
    <property type="match status" value="1"/>
</dbReference>
<keyword evidence="10 15" id="KW-0460">Magnesium</keyword>
<dbReference type="SUPFAM" id="SSF54991">
    <property type="entry name" value="Anticodon-binding domain of PheRS"/>
    <property type="match status" value="1"/>
</dbReference>
<feature type="domain" description="TRNA-binding" evidence="17">
    <location>
        <begin position="40"/>
        <end position="146"/>
    </location>
</feature>
<feature type="domain" description="B5" evidence="19">
    <location>
        <begin position="397"/>
        <end position="473"/>
    </location>
</feature>
<evidence type="ECO:0000256" key="12">
    <source>
        <dbReference type="ARBA" id="ARBA00022917"/>
    </source>
</evidence>
<feature type="binding site" evidence="15">
    <location>
        <position position="461"/>
    </location>
    <ligand>
        <name>Mg(2+)</name>
        <dbReference type="ChEBI" id="CHEBI:18420"/>
        <note>shared with alpha subunit</note>
    </ligand>
</feature>
<accession>A0A7Z7PQ85</accession>
<evidence type="ECO:0000256" key="16">
    <source>
        <dbReference type="PROSITE-ProRule" id="PRU00209"/>
    </source>
</evidence>
<dbReference type="Pfam" id="PF17759">
    <property type="entry name" value="tRNA_synthFbeta"/>
    <property type="match status" value="1"/>
</dbReference>
<keyword evidence="12 15" id="KW-0648">Protein biosynthesis</keyword>
<evidence type="ECO:0000256" key="6">
    <source>
        <dbReference type="ARBA" id="ARBA00022598"/>
    </source>
</evidence>
<dbReference type="InterPro" id="IPR005147">
    <property type="entry name" value="tRNA_synthase_B5-dom"/>
</dbReference>
<dbReference type="EC" id="6.1.1.20" evidence="15"/>
<evidence type="ECO:0000256" key="1">
    <source>
        <dbReference type="ARBA" id="ARBA00004496"/>
    </source>
</evidence>
<dbReference type="InterPro" id="IPR020825">
    <property type="entry name" value="Phe-tRNA_synthase-like_B3/B4"/>
</dbReference>
<evidence type="ECO:0000256" key="8">
    <source>
        <dbReference type="ARBA" id="ARBA00022741"/>
    </source>
</evidence>
<dbReference type="GO" id="GO:0009328">
    <property type="term" value="C:phenylalanine-tRNA ligase complex"/>
    <property type="evidence" value="ECO:0007669"/>
    <property type="project" value="TreeGrafter"/>
</dbReference>
<dbReference type="Gene3D" id="3.50.40.10">
    <property type="entry name" value="Phenylalanyl-trna Synthetase, Chain B, domain 3"/>
    <property type="match status" value="1"/>
</dbReference>
<keyword evidence="6 15" id="KW-0436">Ligase</keyword>
<evidence type="ECO:0000256" key="15">
    <source>
        <dbReference type="HAMAP-Rule" id="MF_00283"/>
    </source>
</evidence>
<evidence type="ECO:0000313" key="21">
    <source>
        <dbReference type="Proteomes" id="UP000250796"/>
    </source>
</evidence>
<dbReference type="RefSeq" id="WP_169700012.1">
    <property type="nucleotide sequence ID" value="NZ_LS974202.1"/>
</dbReference>
<dbReference type="InterPro" id="IPR045864">
    <property type="entry name" value="aa-tRNA-synth_II/BPL/LPL"/>
</dbReference>
<dbReference type="SMART" id="SM00874">
    <property type="entry name" value="B5"/>
    <property type="match status" value="1"/>
</dbReference>
<dbReference type="PROSITE" id="PS51483">
    <property type="entry name" value="B5"/>
    <property type="match status" value="1"/>
</dbReference>
<dbReference type="KEGG" id="minf:MESINF_2430"/>
<dbReference type="InterPro" id="IPR005146">
    <property type="entry name" value="B3/B4_tRNA-bd"/>
</dbReference>
<dbReference type="SUPFAM" id="SSF55681">
    <property type="entry name" value="Class II aaRS and biotin synthetases"/>
    <property type="match status" value="1"/>
</dbReference>
<evidence type="ECO:0000256" key="5">
    <source>
        <dbReference type="ARBA" id="ARBA00022555"/>
    </source>
</evidence>
<feature type="binding site" evidence="15">
    <location>
        <position position="460"/>
    </location>
    <ligand>
        <name>Mg(2+)</name>
        <dbReference type="ChEBI" id="CHEBI:18420"/>
        <note>shared with alpha subunit</note>
    </ligand>
</feature>
<keyword evidence="7 15" id="KW-0479">Metal-binding</keyword>
<proteinExistence type="inferred from homology"/>
<feature type="binding site" evidence="15">
    <location>
        <position position="451"/>
    </location>
    <ligand>
        <name>Mg(2+)</name>
        <dbReference type="ChEBI" id="CHEBI:18420"/>
        <note>shared with alpha subunit</note>
    </ligand>
</feature>
<keyword evidence="11 16" id="KW-0694">RNA-binding</keyword>
<dbReference type="Gene3D" id="3.30.930.10">
    <property type="entry name" value="Bira Bifunctional Protein, Domain 2"/>
    <property type="match status" value="1"/>
</dbReference>
<comment type="subunit">
    <text evidence="3 15">Tetramer of two alpha and two beta subunits.</text>
</comment>
<comment type="subcellular location">
    <subcellularLocation>
        <location evidence="1 15">Cytoplasm</location>
    </subcellularLocation>
</comment>
<dbReference type="InterPro" id="IPR009061">
    <property type="entry name" value="DNA-bd_dom_put_sf"/>
</dbReference>
<name>A0A7Z7PQ85_9BACT</name>
<dbReference type="CDD" id="cd00769">
    <property type="entry name" value="PheRS_beta_core"/>
    <property type="match status" value="1"/>
</dbReference>
<keyword evidence="21" id="KW-1185">Reference proteome</keyword>
<dbReference type="GO" id="GO:0004826">
    <property type="term" value="F:phenylalanine-tRNA ligase activity"/>
    <property type="evidence" value="ECO:0007669"/>
    <property type="project" value="UniProtKB-UniRule"/>
</dbReference>
<evidence type="ECO:0000259" key="17">
    <source>
        <dbReference type="PROSITE" id="PS50886"/>
    </source>
</evidence>
<dbReference type="PROSITE" id="PS50886">
    <property type="entry name" value="TRBD"/>
    <property type="match status" value="1"/>
</dbReference>
<dbReference type="InterPro" id="IPR045060">
    <property type="entry name" value="Phe-tRNA-ligase_IIc_bsu"/>
</dbReference>
<dbReference type="FunFam" id="3.50.40.10:FF:000001">
    <property type="entry name" value="Phenylalanine--tRNA ligase beta subunit"/>
    <property type="match status" value="1"/>
</dbReference>
<organism evidence="20 21">
    <name type="scientific">Mesotoga infera</name>
    <dbReference type="NCBI Taxonomy" id="1236046"/>
    <lineage>
        <taxon>Bacteria</taxon>
        <taxon>Thermotogati</taxon>
        <taxon>Thermotogota</taxon>
        <taxon>Thermotogae</taxon>
        <taxon>Kosmotogales</taxon>
        <taxon>Kosmotogaceae</taxon>
        <taxon>Mesotoga</taxon>
    </lineage>
</organism>
<dbReference type="SUPFAM" id="SSF50249">
    <property type="entry name" value="Nucleic acid-binding proteins"/>
    <property type="match status" value="1"/>
</dbReference>
<comment type="similarity">
    <text evidence="2 15">Belongs to the phenylalanyl-tRNA synthetase beta subunit family. Type 1 subfamily.</text>
</comment>
<sequence>MRVCLEWLGDFIDIGDRSADSISRSLSLSGTEVERIEYPWAGLEGAVVGMIESVSVHPTSERLLVTVANTGERRLSIVTSDTTVKAGEMVAVLPEGSLFDGKAITTREFSGVKSEGMFLSLQELEIEDKSLHIMRLEHGKVGEDLKSLLRLDSPVIEVELTANRGDCLSMIGLAREVGAVLGLKTRRPAVENDIDTGEDPVLKVAIDDPGCRRYSALLLDDVKIASSPFWLKRRLVAAGLRPINNVVDITNYVMLETGHPVHAFDVDRIGSTKILVRKAKNGEELELLDGRKVGLNESDLLITNGETPLALAGIMGGEDSGIDSTTNRVLLEVAVFDPVRIRKTARRLGISTDSSYRFERGVDYTDSIYVLKRLAGLMEELCGGRVASKIVDVGLIENPKGILLRKTFVTERLGKELLDGEIERILTSLEFGIERRDGGWKVTPPAFRAYDTTQEVDLVEEIGRIYGYDRIDDELPRILPVSIGVPGYLKRQRKLKELMVANGFDEIVSYSFMNPDEIRKVDEEISCVALQNPLSMDMAVMRPSMIFGMLSAASYNFRRQNRDLKLFEIGSIFSPEPGRRENTALGFAAMGRENPLDFSDKRAIDFFTVKGMIEELFSLFGAYPQFGQISRRWLEQGKAVSVMIDGREAGFFGAFSRGLADSLYDIKSGELYVGELNLTLIDSMRREFTGSRRISPFPRVSRDLSFLVPYSLTYSELEGIIESSLEGTSFSEIRVSDIYRGKGVEQGYTSVTVTLEFESYERTLTDDEVNDCMAKVLDMTSRAGVKLRG</sequence>
<dbReference type="Gene3D" id="3.30.56.10">
    <property type="match status" value="2"/>
</dbReference>
<dbReference type="SUPFAM" id="SSF56037">
    <property type="entry name" value="PheT/TilS domain"/>
    <property type="match status" value="1"/>
</dbReference>
<dbReference type="InterPro" id="IPR004532">
    <property type="entry name" value="Phe-tRNA-ligase_IIc_bsu_bact"/>
</dbReference>
<gene>
    <name evidence="15 20" type="primary">pheT</name>
    <name evidence="20" type="ORF">MESINF_2430</name>
</gene>
<dbReference type="SMART" id="SM00873">
    <property type="entry name" value="B3_4"/>
    <property type="match status" value="1"/>
</dbReference>
<dbReference type="PANTHER" id="PTHR10947">
    <property type="entry name" value="PHENYLALANYL-TRNA SYNTHETASE BETA CHAIN AND LEUCINE-RICH REPEAT-CONTAINING PROTEIN 47"/>
    <property type="match status" value="1"/>
</dbReference>
<feature type="binding site" evidence="15">
    <location>
        <position position="457"/>
    </location>
    <ligand>
        <name>Mg(2+)</name>
        <dbReference type="ChEBI" id="CHEBI:18420"/>
        <note>shared with alpha subunit</note>
    </ligand>
</feature>
<keyword evidence="13 15" id="KW-0030">Aminoacyl-tRNA synthetase</keyword>
<dbReference type="GO" id="GO:0006432">
    <property type="term" value="P:phenylalanyl-tRNA aminoacylation"/>
    <property type="evidence" value="ECO:0007669"/>
    <property type="project" value="UniProtKB-UniRule"/>
</dbReference>
<keyword evidence="9 15" id="KW-0067">ATP-binding</keyword>
<evidence type="ECO:0000256" key="10">
    <source>
        <dbReference type="ARBA" id="ARBA00022842"/>
    </source>
</evidence>
<evidence type="ECO:0000256" key="2">
    <source>
        <dbReference type="ARBA" id="ARBA00008653"/>
    </source>
</evidence>
<dbReference type="Pfam" id="PF03483">
    <property type="entry name" value="B3_4"/>
    <property type="match status" value="1"/>
</dbReference>
<dbReference type="InterPro" id="IPR002547">
    <property type="entry name" value="tRNA-bd_dom"/>
</dbReference>
<evidence type="ECO:0000259" key="18">
    <source>
        <dbReference type="PROSITE" id="PS51447"/>
    </source>
</evidence>
<dbReference type="NCBIfam" id="TIGR00472">
    <property type="entry name" value="pheT_bact"/>
    <property type="match status" value="1"/>
</dbReference>